<comment type="caution">
    <text evidence="2">The sequence shown here is derived from an EMBL/GenBank/DDBJ whole genome shotgun (WGS) entry which is preliminary data.</text>
</comment>
<dbReference type="AlphaFoldDB" id="A0AAV7W0G3"/>
<evidence type="ECO:0000256" key="1">
    <source>
        <dbReference type="SAM" id="MobiDB-lite"/>
    </source>
</evidence>
<evidence type="ECO:0000313" key="2">
    <source>
        <dbReference type="EMBL" id="KAJ1206012.1"/>
    </source>
</evidence>
<evidence type="ECO:0000313" key="3">
    <source>
        <dbReference type="Proteomes" id="UP001066276"/>
    </source>
</evidence>
<reference evidence="2" key="1">
    <citation type="journal article" date="2022" name="bioRxiv">
        <title>Sequencing and chromosome-scale assembly of the giantPleurodeles waltlgenome.</title>
        <authorList>
            <person name="Brown T."/>
            <person name="Elewa A."/>
            <person name="Iarovenko S."/>
            <person name="Subramanian E."/>
            <person name="Araus A.J."/>
            <person name="Petzold A."/>
            <person name="Susuki M."/>
            <person name="Suzuki K.-i.T."/>
            <person name="Hayashi T."/>
            <person name="Toyoda A."/>
            <person name="Oliveira C."/>
            <person name="Osipova E."/>
            <person name="Leigh N.D."/>
            <person name="Simon A."/>
            <person name="Yun M.H."/>
        </authorList>
    </citation>
    <scope>NUCLEOTIDE SEQUENCE</scope>
    <source>
        <strain evidence="2">20211129_DDA</strain>
        <tissue evidence="2">Liver</tissue>
    </source>
</reference>
<accession>A0AAV7W0G3</accession>
<organism evidence="2 3">
    <name type="scientific">Pleurodeles waltl</name>
    <name type="common">Iberian ribbed newt</name>
    <dbReference type="NCBI Taxonomy" id="8319"/>
    <lineage>
        <taxon>Eukaryota</taxon>
        <taxon>Metazoa</taxon>
        <taxon>Chordata</taxon>
        <taxon>Craniata</taxon>
        <taxon>Vertebrata</taxon>
        <taxon>Euteleostomi</taxon>
        <taxon>Amphibia</taxon>
        <taxon>Batrachia</taxon>
        <taxon>Caudata</taxon>
        <taxon>Salamandroidea</taxon>
        <taxon>Salamandridae</taxon>
        <taxon>Pleurodelinae</taxon>
        <taxon>Pleurodeles</taxon>
    </lineage>
</organism>
<protein>
    <submittedName>
        <fullName evidence="2">Uncharacterized protein</fullName>
    </submittedName>
</protein>
<dbReference type="Proteomes" id="UP001066276">
    <property type="component" value="Chromosome 1_2"/>
</dbReference>
<keyword evidence="3" id="KW-1185">Reference proteome</keyword>
<name>A0AAV7W0G3_PLEWA</name>
<feature type="region of interest" description="Disordered" evidence="1">
    <location>
        <begin position="1"/>
        <end position="84"/>
    </location>
</feature>
<sequence>MGLSDAPRCTRRVTAGRSPVRASRATEEAPCLTTSSLHATDPTGPRPSVVPRGVALHQGQSGPSRLPTPRSPREGSAGLLGVAI</sequence>
<dbReference type="EMBL" id="JANPWB010000002">
    <property type="protein sequence ID" value="KAJ1206012.1"/>
    <property type="molecule type" value="Genomic_DNA"/>
</dbReference>
<gene>
    <name evidence="2" type="ORF">NDU88_001427</name>
</gene>
<proteinExistence type="predicted"/>